<keyword evidence="5 17" id="KW-1133">Transmembrane helix</keyword>
<evidence type="ECO:0000256" key="4">
    <source>
        <dbReference type="ARBA" id="ARBA00022692"/>
    </source>
</evidence>
<comment type="catalytic activity">
    <reaction evidence="14">
        <text>13-(9Z-octadecenoyloxy)-octadecanoate + H2O = 13-hydroxy-octadecanoate + (9Z)-octadecenoate + H(+)</text>
        <dbReference type="Rhea" id="RHEA:52064"/>
        <dbReference type="ChEBI" id="CHEBI:15377"/>
        <dbReference type="ChEBI" id="CHEBI:15378"/>
        <dbReference type="ChEBI" id="CHEBI:30823"/>
        <dbReference type="ChEBI" id="CHEBI:136303"/>
        <dbReference type="ChEBI" id="CHEBI:136304"/>
    </reaction>
    <physiologicalReaction direction="left-to-right" evidence="14">
        <dbReference type="Rhea" id="RHEA:52065"/>
    </physiologicalReaction>
</comment>
<proteinExistence type="inferred from homology"/>
<feature type="transmembrane region" description="Helical" evidence="17">
    <location>
        <begin position="77"/>
        <end position="100"/>
    </location>
</feature>
<evidence type="ECO:0000256" key="11">
    <source>
        <dbReference type="ARBA" id="ARBA00048701"/>
    </source>
</evidence>
<accession>A0A835L267</accession>
<evidence type="ECO:0000256" key="3">
    <source>
        <dbReference type="ARBA" id="ARBA00009300"/>
    </source>
</evidence>
<comment type="catalytic activity">
    <reaction evidence="13">
        <text>9-octadecanoyloxy-octadecanoate + H2O = 9-hydroxy-octadecanoate + octadecanoate + H(+)</text>
        <dbReference type="Rhea" id="RHEA:52096"/>
        <dbReference type="ChEBI" id="CHEBI:15377"/>
        <dbReference type="ChEBI" id="CHEBI:15378"/>
        <dbReference type="ChEBI" id="CHEBI:25629"/>
        <dbReference type="ChEBI" id="CHEBI:136286"/>
        <dbReference type="ChEBI" id="CHEBI:136373"/>
    </reaction>
    <physiologicalReaction direction="left-to-right" evidence="13">
        <dbReference type="Rhea" id="RHEA:52097"/>
    </physiologicalReaction>
</comment>
<evidence type="ECO:0000256" key="2">
    <source>
        <dbReference type="ARBA" id="ARBA00004127"/>
    </source>
</evidence>
<evidence type="ECO:0000256" key="8">
    <source>
        <dbReference type="ARBA" id="ARBA00047427"/>
    </source>
</evidence>
<evidence type="ECO:0000256" key="12">
    <source>
        <dbReference type="ARBA" id="ARBA00048800"/>
    </source>
</evidence>
<dbReference type="EMBL" id="JACKWZ010000289">
    <property type="protein sequence ID" value="KAF9409912.1"/>
    <property type="molecule type" value="Genomic_DNA"/>
</dbReference>
<comment type="caution">
    <text evidence="18">The sequence shown here is derived from an EMBL/GenBank/DDBJ whole genome shotgun (WGS) entry which is preliminary data.</text>
</comment>
<evidence type="ECO:0000256" key="15">
    <source>
        <dbReference type="ARBA" id="ARBA00049322"/>
    </source>
</evidence>
<evidence type="ECO:0000256" key="7">
    <source>
        <dbReference type="ARBA" id="ARBA00047368"/>
    </source>
</evidence>
<evidence type="ECO:0000256" key="16">
    <source>
        <dbReference type="ARBA" id="ARBA00049428"/>
    </source>
</evidence>
<comment type="catalytic activity">
    <reaction evidence="16">
        <text>12-(9Z-hexadecenoyloxy)-octadecanoate + H2O = 12-hydroxyoctadecanoate + (9Z)-hexadecenoate + H(+)</text>
        <dbReference type="Rhea" id="RHEA:52072"/>
        <dbReference type="ChEBI" id="CHEBI:15377"/>
        <dbReference type="ChEBI" id="CHEBI:15378"/>
        <dbReference type="ChEBI" id="CHEBI:32372"/>
        <dbReference type="ChEBI" id="CHEBI:84201"/>
        <dbReference type="ChEBI" id="CHEBI:136312"/>
    </reaction>
    <physiologicalReaction direction="left-to-right" evidence="16">
        <dbReference type="Rhea" id="RHEA:52073"/>
    </physiologicalReaction>
</comment>
<organism evidence="18 19">
    <name type="scientific">Spodoptera exigua</name>
    <name type="common">Beet armyworm</name>
    <name type="synonym">Noctua fulgens</name>
    <dbReference type="NCBI Taxonomy" id="7107"/>
    <lineage>
        <taxon>Eukaryota</taxon>
        <taxon>Metazoa</taxon>
        <taxon>Ecdysozoa</taxon>
        <taxon>Arthropoda</taxon>
        <taxon>Hexapoda</taxon>
        <taxon>Insecta</taxon>
        <taxon>Pterygota</taxon>
        <taxon>Neoptera</taxon>
        <taxon>Endopterygota</taxon>
        <taxon>Lepidoptera</taxon>
        <taxon>Glossata</taxon>
        <taxon>Ditrysia</taxon>
        <taxon>Noctuoidea</taxon>
        <taxon>Noctuidae</taxon>
        <taxon>Amphipyrinae</taxon>
        <taxon>Spodoptera</taxon>
    </lineage>
</organism>
<dbReference type="AlphaFoldDB" id="A0A835L267"/>
<evidence type="ECO:0000313" key="18">
    <source>
        <dbReference type="EMBL" id="KAF9409912.1"/>
    </source>
</evidence>
<feature type="transmembrane region" description="Helical" evidence="17">
    <location>
        <begin position="157"/>
        <end position="180"/>
    </location>
</feature>
<feature type="transmembrane region" description="Helical" evidence="17">
    <location>
        <begin position="313"/>
        <end position="332"/>
    </location>
</feature>
<comment type="catalytic activity">
    <reaction evidence="9">
        <text>9-hexadecanoyloxy-octadecanoate + H2O = 9-hydroxy-octadecanoate + hexadecanoate + H(+)</text>
        <dbReference type="Rhea" id="RHEA:52052"/>
        <dbReference type="ChEBI" id="CHEBI:7896"/>
        <dbReference type="ChEBI" id="CHEBI:15377"/>
        <dbReference type="ChEBI" id="CHEBI:15378"/>
        <dbReference type="ChEBI" id="CHEBI:83670"/>
        <dbReference type="ChEBI" id="CHEBI:136286"/>
    </reaction>
    <physiologicalReaction direction="left-to-right" evidence="9">
        <dbReference type="Rhea" id="RHEA:52053"/>
    </physiologicalReaction>
</comment>
<evidence type="ECO:0000256" key="5">
    <source>
        <dbReference type="ARBA" id="ARBA00022989"/>
    </source>
</evidence>
<dbReference type="GO" id="GO:0016020">
    <property type="term" value="C:membrane"/>
    <property type="evidence" value="ECO:0007669"/>
    <property type="project" value="InterPro"/>
</dbReference>
<keyword evidence="4 17" id="KW-0812">Transmembrane</keyword>
<dbReference type="PANTHER" id="PTHR10989:SF16">
    <property type="entry name" value="AT02829P-RELATED"/>
    <property type="match status" value="1"/>
</dbReference>
<comment type="catalytic activity">
    <reaction evidence="1">
        <text>9-(9Z-hexadecenoyloxy)-octadecanoate + H2O = (9Z)-hexadecenoate + 9-hydroxy-octadecanoate + H(+)</text>
        <dbReference type="Rhea" id="RHEA:52068"/>
        <dbReference type="ChEBI" id="CHEBI:15377"/>
        <dbReference type="ChEBI" id="CHEBI:15378"/>
        <dbReference type="ChEBI" id="CHEBI:32372"/>
        <dbReference type="ChEBI" id="CHEBI:136286"/>
        <dbReference type="ChEBI" id="CHEBI:136309"/>
    </reaction>
    <physiologicalReaction direction="left-to-right" evidence="1">
        <dbReference type="Rhea" id="RHEA:52069"/>
    </physiologicalReaction>
</comment>
<reference evidence="18" key="1">
    <citation type="submission" date="2020-08" db="EMBL/GenBank/DDBJ databases">
        <title>Spodoptera exigua strain:BAW_Kor-Di-RS1 Genome sequencing and assembly.</title>
        <authorList>
            <person name="Kim J."/>
            <person name="Nam H.Y."/>
            <person name="Kwon M."/>
            <person name="Choi J.H."/>
            <person name="Cho S.R."/>
            <person name="Kim G.-H."/>
        </authorList>
    </citation>
    <scope>NUCLEOTIDE SEQUENCE</scope>
    <source>
        <strain evidence="18">BAW_Kor-Di-RS1</strain>
        <tissue evidence="18">Whole-body</tissue>
    </source>
</reference>
<dbReference type="GO" id="GO:0012505">
    <property type="term" value="C:endomembrane system"/>
    <property type="evidence" value="ECO:0007669"/>
    <property type="project" value="UniProtKB-SubCell"/>
</dbReference>
<evidence type="ECO:0000256" key="13">
    <source>
        <dbReference type="ARBA" id="ARBA00049221"/>
    </source>
</evidence>
<feature type="transmembrane region" description="Helical" evidence="17">
    <location>
        <begin position="268"/>
        <end position="292"/>
    </location>
</feature>
<name>A0A835L267_SPOEX</name>
<comment type="catalytic activity">
    <reaction evidence="10">
        <text>12-octadecanoyloxy-octadecanoate + H2O = 12-hydroxyoctadecanoate + octadecanoate + H(+)</text>
        <dbReference type="Rhea" id="RHEA:52080"/>
        <dbReference type="ChEBI" id="CHEBI:15377"/>
        <dbReference type="ChEBI" id="CHEBI:15378"/>
        <dbReference type="ChEBI" id="CHEBI:25629"/>
        <dbReference type="ChEBI" id="CHEBI:84201"/>
        <dbReference type="ChEBI" id="CHEBI:136330"/>
    </reaction>
    <physiologicalReaction direction="left-to-right" evidence="10">
        <dbReference type="Rhea" id="RHEA:52081"/>
    </physiologicalReaction>
</comment>
<feature type="transmembrane region" description="Helical" evidence="17">
    <location>
        <begin position="200"/>
        <end position="217"/>
    </location>
</feature>
<dbReference type="Proteomes" id="UP000648187">
    <property type="component" value="Unassembled WGS sequence"/>
</dbReference>
<sequence>MVATYNHTIPYYYYPGWEKIQLILFRLKKHFSVEKKMKNELKVLRTDSSGYVLGQLTSGRVKFLKICGCSLLVVRQWFYSLSFLHLVITALVTLSIDVTVDEDASVRAYHRIRWKLITCWFNLVALAYLPLCLYCDWCEKQEKEPPHVTKLRVVRDVIMTAILLPTTTFADITFWVTFLYDPSIIAPPRVFEYLPYWSQHSLHTVSMVTVIMDVLLTPRKRPETMNLHLGVMVGFGTAYTLMVYVSFLQGEPVYGFLSTASTTTFFSVYFIFLIALTISFYAQWLVIDYVWGSKKTRIKQIINQNKKFNVTKKSIFTIIITVIYLVLATYEFSTAYRYICISTSSYE</sequence>
<dbReference type="InterPro" id="IPR006838">
    <property type="entry name" value="ADTRP_AIG1"/>
</dbReference>
<keyword evidence="19" id="KW-1185">Reference proteome</keyword>
<evidence type="ECO:0000313" key="19">
    <source>
        <dbReference type="Proteomes" id="UP000648187"/>
    </source>
</evidence>
<comment type="catalytic activity">
    <reaction evidence="7">
        <text>12-hexadecanoyloxy-octadecanoate + H2O = 12-hydroxyoctadecanoate + hexadecanoate + H(+)</text>
        <dbReference type="Rhea" id="RHEA:52056"/>
        <dbReference type="ChEBI" id="CHEBI:7896"/>
        <dbReference type="ChEBI" id="CHEBI:15377"/>
        <dbReference type="ChEBI" id="CHEBI:15378"/>
        <dbReference type="ChEBI" id="CHEBI:83677"/>
        <dbReference type="ChEBI" id="CHEBI:84201"/>
    </reaction>
    <physiologicalReaction direction="left-to-right" evidence="7">
        <dbReference type="Rhea" id="RHEA:52057"/>
    </physiologicalReaction>
</comment>
<feature type="transmembrane region" description="Helical" evidence="17">
    <location>
        <begin position="112"/>
        <end position="137"/>
    </location>
</feature>
<keyword evidence="6 17" id="KW-0472">Membrane</keyword>
<comment type="catalytic activity">
    <reaction evidence="11">
        <text>12-(9Z-octadecenoyloxy)-octadecanoate + H2O = 12-hydroxyoctadecanoate + (9Z)-octadecenoate + H(+)</text>
        <dbReference type="Rhea" id="RHEA:52060"/>
        <dbReference type="ChEBI" id="CHEBI:15377"/>
        <dbReference type="ChEBI" id="CHEBI:15378"/>
        <dbReference type="ChEBI" id="CHEBI:30823"/>
        <dbReference type="ChEBI" id="CHEBI:84201"/>
        <dbReference type="ChEBI" id="CHEBI:136302"/>
    </reaction>
    <physiologicalReaction direction="left-to-right" evidence="11">
        <dbReference type="Rhea" id="RHEA:52061"/>
    </physiologicalReaction>
</comment>
<comment type="similarity">
    <text evidence="3">Belongs to the AIG1 family.</text>
</comment>
<evidence type="ECO:0000256" key="17">
    <source>
        <dbReference type="SAM" id="Phobius"/>
    </source>
</evidence>
<protein>
    <submittedName>
        <fullName evidence="18">Uncharacterized protein</fullName>
    </submittedName>
</protein>
<evidence type="ECO:0000256" key="1">
    <source>
        <dbReference type="ARBA" id="ARBA00000923"/>
    </source>
</evidence>
<comment type="catalytic activity">
    <reaction evidence="15">
        <text>13-(9Z-hexadecenoyloxy)-octadecanoate + H2O = 13-hydroxy-octadecanoate + (9Z)-hexadecenoate + H(+)</text>
        <dbReference type="Rhea" id="RHEA:52076"/>
        <dbReference type="ChEBI" id="CHEBI:15377"/>
        <dbReference type="ChEBI" id="CHEBI:15378"/>
        <dbReference type="ChEBI" id="CHEBI:32372"/>
        <dbReference type="ChEBI" id="CHEBI:136304"/>
        <dbReference type="ChEBI" id="CHEBI:136315"/>
    </reaction>
    <physiologicalReaction direction="left-to-right" evidence="15">
        <dbReference type="Rhea" id="RHEA:52077"/>
    </physiologicalReaction>
</comment>
<comment type="catalytic activity">
    <reaction evidence="12">
        <text>9-(9Z-octadecenoyloxy)-octadecanoate + H2O = 9-hydroxy-octadecanoate + (9Z)-octadecenoate + H(+)</text>
        <dbReference type="Rhea" id="RHEA:52048"/>
        <dbReference type="ChEBI" id="CHEBI:15377"/>
        <dbReference type="ChEBI" id="CHEBI:15378"/>
        <dbReference type="ChEBI" id="CHEBI:30823"/>
        <dbReference type="ChEBI" id="CHEBI:136282"/>
        <dbReference type="ChEBI" id="CHEBI:136286"/>
    </reaction>
    <physiologicalReaction direction="left-to-right" evidence="12">
        <dbReference type="Rhea" id="RHEA:52049"/>
    </physiologicalReaction>
</comment>
<evidence type="ECO:0000256" key="6">
    <source>
        <dbReference type="ARBA" id="ARBA00023136"/>
    </source>
</evidence>
<comment type="catalytic activity">
    <reaction evidence="8">
        <text>13-octadecanoyloxy-octadecanoate + H2O = 13-hydroxy-octadecanoate + octadecanoate + H(+)</text>
        <dbReference type="Rhea" id="RHEA:52084"/>
        <dbReference type="ChEBI" id="CHEBI:15377"/>
        <dbReference type="ChEBI" id="CHEBI:15378"/>
        <dbReference type="ChEBI" id="CHEBI:25629"/>
        <dbReference type="ChEBI" id="CHEBI:136304"/>
        <dbReference type="ChEBI" id="CHEBI:136335"/>
    </reaction>
    <physiologicalReaction direction="left-to-right" evidence="8">
        <dbReference type="Rhea" id="RHEA:52085"/>
    </physiologicalReaction>
</comment>
<evidence type="ECO:0000256" key="9">
    <source>
        <dbReference type="ARBA" id="ARBA00047863"/>
    </source>
</evidence>
<evidence type="ECO:0000256" key="10">
    <source>
        <dbReference type="ARBA" id="ARBA00048680"/>
    </source>
</evidence>
<feature type="transmembrane region" description="Helical" evidence="17">
    <location>
        <begin position="229"/>
        <end position="248"/>
    </location>
</feature>
<dbReference type="PANTHER" id="PTHR10989">
    <property type="entry name" value="ANDROGEN-INDUCED PROTEIN 1-RELATED"/>
    <property type="match status" value="1"/>
</dbReference>
<dbReference type="Pfam" id="PF04750">
    <property type="entry name" value="Far-17a_AIG1"/>
    <property type="match status" value="1"/>
</dbReference>
<evidence type="ECO:0000256" key="14">
    <source>
        <dbReference type="ARBA" id="ARBA00049296"/>
    </source>
</evidence>
<gene>
    <name evidence="18" type="ORF">HW555_010844</name>
</gene>
<comment type="subcellular location">
    <subcellularLocation>
        <location evidence="2">Endomembrane system</location>
        <topology evidence="2">Multi-pass membrane protein</topology>
    </subcellularLocation>
</comment>